<feature type="transmembrane region" description="Helical" evidence="1">
    <location>
        <begin position="62"/>
        <end position="80"/>
    </location>
</feature>
<keyword evidence="1" id="KW-0472">Membrane</keyword>
<keyword evidence="1" id="KW-0812">Transmembrane</keyword>
<organism evidence="2">
    <name type="scientific">Ursus maritimus</name>
    <name type="common">Polar bear</name>
    <name type="synonym">Thalarctos maritimus</name>
    <dbReference type="NCBI Taxonomy" id="29073"/>
    <lineage>
        <taxon>Eukaryota</taxon>
        <taxon>Metazoa</taxon>
        <taxon>Chordata</taxon>
        <taxon>Craniata</taxon>
        <taxon>Vertebrata</taxon>
        <taxon>Euteleostomi</taxon>
        <taxon>Mammalia</taxon>
        <taxon>Eutheria</taxon>
        <taxon>Laurasiatheria</taxon>
        <taxon>Carnivora</taxon>
        <taxon>Caniformia</taxon>
        <taxon>Ursidae</taxon>
        <taxon>Ursus</taxon>
    </lineage>
</organism>
<evidence type="ECO:0000313" key="2">
    <source>
        <dbReference type="Ensembl" id="ENSUMAP00000027281"/>
    </source>
</evidence>
<dbReference type="Ensembl" id="ENSUMAT00000032257.1">
    <property type="protein sequence ID" value="ENSUMAP00000027281.1"/>
    <property type="gene ID" value="ENSUMAG00000019822.1"/>
</dbReference>
<evidence type="ECO:0000256" key="1">
    <source>
        <dbReference type="SAM" id="Phobius"/>
    </source>
</evidence>
<reference evidence="2" key="1">
    <citation type="submission" date="2019-03" db="UniProtKB">
        <authorList>
            <consortium name="Ensembl"/>
        </authorList>
    </citation>
    <scope>IDENTIFICATION</scope>
</reference>
<name>A0A452V1G3_URSMA</name>
<protein>
    <recommendedName>
        <fullName evidence="3">ADCK5</fullName>
    </recommendedName>
</protein>
<keyword evidence="1" id="KW-1133">Transmembrane helix</keyword>
<accession>A0A452V1G3</accession>
<evidence type="ECO:0008006" key="3">
    <source>
        <dbReference type="Google" id="ProtNLM"/>
    </source>
</evidence>
<dbReference type="GeneTree" id="ENSGT00940000159821"/>
<sequence length="141" mass="15625">MVWAGRPSWHPAQLCRFHSALLQSRPSPWPSPAGPSPAAFSRRNLRVLPARSFRPQPLWRKVLSAAVLGVPLLLGARYFTAEPQEKRRMRLVVDGVGRFGRSLRIGLQISLDYWWCANIVLRGVEEPGVLGGDVCMSPAGS</sequence>
<proteinExistence type="predicted"/>
<dbReference type="AlphaFoldDB" id="A0A452V1G3"/>